<gene>
    <name evidence="1" type="ORF">S01H1_59384</name>
</gene>
<accession>X0VNX9</accession>
<name>X0VNX9_9ZZZZ</name>
<proteinExistence type="predicted"/>
<protein>
    <submittedName>
        <fullName evidence="1">Uncharacterized protein</fullName>
    </submittedName>
</protein>
<dbReference type="EMBL" id="BARS01038839">
    <property type="protein sequence ID" value="GAG14168.1"/>
    <property type="molecule type" value="Genomic_DNA"/>
</dbReference>
<sequence>MLALRGICEGGKIELLDPVPRDLRSLVVVFLDVEQEQVEEAREAMLLAQSPAFGRLVERGLAEVKRGNTRPLRELLDELPD</sequence>
<evidence type="ECO:0000313" key="1">
    <source>
        <dbReference type="EMBL" id="GAG14168.1"/>
    </source>
</evidence>
<comment type="caution">
    <text evidence="1">The sequence shown here is derived from an EMBL/GenBank/DDBJ whole genome shotgun (WGS) entry which is preliminary data.</text>
</comment>
<organism evidence="1">
    <name type="scientific">marine sediment metagenome</name>
    <dbReference type="NCBI Taxonomy" id="412755"/>
    <lineage>
        <taxon>unclassified sequences</taxon>
        <taxon>metagenomes</taxon>
        <taxon>ecological metagenomes</taxon>
    </lineage>
</organism>
<dbReference type="AlphaFoldDB" id="X0VNX9"/>
<reference evidence="1" key="1">
    <citation type="journal article" date="2014" name="Front. Microbiol.">
        <title>High frequency of phylogenetically diverse reductive dehalogenase-homologous genes in deep subseafloor sedimentary metagenomes.</title>
        <authorList>
            <person name="Kawai M."/>
            <person name="Futagami T."/>
            <person name="Toyoda A."/>
            <person name="Takaki Y."/>
            <person name="Nishi S."/>
            <person name="Hori S."/>
            <person name="Arai W."/>
            <person name="Tsubouchi T."/>
            <person name="Morono Y."/>
            <person name="Uchiyama I."/>
            <person name="Ito T."/>
            <person name="Fujiyama A."/>
            <person name="Inagaki F."/>
            <person name="Takami H."/>
        </authorList>
    </citation>
    <scope>NUCLEOTIDE SEQUENCE</scope>
    <source>
        <strain evidence="1">Expedition CK06-06</strain>
    </source>
</reference>